<dbReference type="Proteomes" id="UP000499080">
    <property type="component" value="Unassembled WGS sequence"/>
</dbReference>
<name>A0A4Y2EF12_ARAVE</name>
<accession>A0A4Y2EF12</accession>
<dbReference type="AlphaFoldDB" id="A0A4Y2EF12"/>
<evidence type="ECO:0000313" key="1">
    <source>
        <dbReference type="EMBL" id="GBM26869.1"/>
    </source>
</evidence>
<organism evidence="1 2">
    <name type="scientific">Araneus ventricosus</name>
    <name type="common">Orbweaver spider</name>
    <name type="synonym">Epeira ventricosa</name>
    <dbReference type="NCBI Taxonomy" id="182803"/>
    <lineage>
        <taxon>Eukaryota</taxon>
        <taxon>Metazoa</taxon>
        <taxon>Ecdysozoa</taxon>
        <taxon>Arthropoda</taxon>
        <taxon>Chelicerata</taxon>
        <taxon>Arachnida</taxon>
        <taxon>Araneae</taxon>
        <taxon>Araneomorphae</taxon>
        <taxon>Entelegynae</taxon>
        <taxon>Araneoidea</taxon>
        <taxon>Araneidae</taxon>
        <taxon>Araneus</taxon>
    </lineage>
</organism>
<protein>
    <submittedName>
        <fullName evidence="1">Uncharacterized protein</fullName>
    </submittedName>
</protein>
<gene>
    <name evidence="1" type="ORF">AVEN_266300_1</name>
</gene>
<proteinExistence type="predicted"/>
<reference evidence="1 2" key="1">
    <citation type="journal article" date="2019" name="Sci. Rep.">
        <title>Orb-weaving spider Araneus ventricosus genome elucidates the spidroin gene catalogue.</title>
        <authorList>
            <person name="Kono N."/>
            <person name="Nakamura H."/>
            <person name="Ohtoshi R."/>
            <person name="Moran D.A.P."/>
            <person name="Shinohara A."/>
            <person name="Yoshida Y."/>
            <person name="Fujiwara M."/>
            <person name="Mori M."/>
            <person name="Tomita M."/>
            <person name="Arakawa K."/>
        </authorList>
    </citation>
    <scope>NUCLEOTIDE SEQUENCE [LARGE SCALE GENOMIC DNA]</scope>
</reference>
<comment type="caution">
    <text evidence="1">The sequence shown here is derived from an EMBL/GenBank/DDBJ whole genome shotgun (WGS) entry which is preliminary data.</text>
</comment>
<sequence length="142" mass="15745">MLGASVLSTDNSQNMNATTVLQLCVGDLRQFSKGAGSSRYSPMSTWPRIRKRLQTVVGVVPNPNEHCRSVLSTDNLRINTVNATTVLPLCGGIFDSSPRARFIRSSSMSNGQEKERLQCWCRHQIRMNSGAVCPRTDNLPEY</sequence>
<evidence type="ECO:0000313" key="2">
    <source>
        <dbReference type="Proteomes" id="UP000499080"/>
    </source>
</evidence>
<keyword evidence="2" id="KW-1185">Reference proteome</keyword>
<dbReference type="EMBL" id="BGPR01000571">
    <property type="protein sequence ID" value="GBM26869.1"/>
    <property type="molecule type" value="Genomic_DNA"/>
</dbReference>